<keyword evidence="13" id="KW-1185">Reference proteome</keyword>
<keyword evidence="6 7" id="KW-0961">Cell wall biogenesis/degradation</keyword>
<feature type="short sequence motif" description="Meso-diaminopimelate recognition motif" evidence="7">
    <location>
        <begin position="395"/>
        <end position="398"/>
    </location>
</feature>
<dbReference type="InterPro" id="IPR004101">
    <property type="entry name" value="Mur_ligase_C"/>
</dbReference>
<dbReference type="GO" id="GO:0005737">
    <property type="term" value="C:cytoplasm"/>
    <property type="evidence" value="ECO:0007669"/>
    <property type="project" value="UniProtKB-SubCell"/>
</dbReference>
<dbReference type="InterPro" id="IPR036565">
    <property type="entry name" value="Mur-like_cat_sf"/>
</dbReference>
<feature type="binding site" evidence="7">
    <location>
        <position position="444"/>
    </location>
    <ligand>
        <name>meso-2,6-diaminopimelate</name>
        <dbReference type="ChEBI" id="CHEBI:57791"/>
    </ligand>
</feature>
<dbReference type="PANTHER" id="PTHR23135:SF4">
    <property type="entry name" value="UDP-N-ACETYLMURAMOYL-L-ALANYL-D-GLUTAMATE--2,6-DIAMINOPIMELATE LIGASE MURE HOMOLOG, CHLOROPLASTIC"/>
    <property type="match status" value="1"/>
</dbReference>
<feature type="domain" description="Mur ligase central" evidence="11">
    <location>
        <begin position="99"/>
        <end position="299"/>
    </location>
</feature>
<dbReference type="HAMAP" id="MF_00208">
    <property type="entry name" value="MurE"/>
    <property type="match status" value="1"/>
</dbReference>
<evidence type="ECO:0000313" key="13">
    <source>
        <dbReference type="Proteomes" id="UP000198305"/>
    </source>
</evidence>
<protein>
    <recommendedName>
        <fullName evidence="7">UDP-N-acetylmuramoyl-L-alanyl-D-glutamate--2,6-diaminopimelate ligase</fullName>
        <ecNumber evidence="7">6.3.2.13</ecNumber>
    </recommendedName>
    <alternativeName>
        <fullName evidence="7">Meso-A2pm-adding enzyme</fullName>
    </alternativeName>
    <alternativeName>
        <fullName evidence="7">Meso-diaminopimelate-adding enzyme</fullName>
    </alternativeName>
    <alternativeName>
        <fullName evidence="7">UDP-MurNAc-L-Ala-D-Glu:meso-diaminopimelate ligase</fullName>
    </alternativeName>
    <alternativeName>
        <fullName evidence="7">UDP-MurNAc-tripeptide synthetase</fullName>
    </alternativeName>
    <alternativeName>
        <fullName evidence="7">UDP-N-acetylmuramyl-tripeptide synthetase</fullName>
    </alternativeName>
</protein>
<dbReference type="RefSeq" id="WP_089374441.1">
    <property type="nucleotide sequence ID" value="NZ_FZOA01000001.1"/>
</dbReference>
<dbReference type="SUPFAM" id="SSF53623">
    <property type="entry name" value="MurD-like peptide ligases, catalytic domain"/>
    <property type="match status" value="1"/>
</dbReference>
<dbReference type="GO" id="GO:0071555">
    <property type="term" value="P:cell wall organization"/>
    <property type="evidence" value="ECO:0007669"/>
    <property type="project" value="UniProtKB-KW"/>
</dbReference>
<comment type="function">
    <text evidence="7">Catalyzes the addition of meso-diaminopimelic acid to the nucleotide precursor UDP-N-acetylmuramoyl-L-alanyl-D-glutamate (UMAG) in the biosynthesis of bacterial cell-wall peptidoglycan.</text>
</comment>
<dbReference type="Pfam" id="PF01225">
    <property type="entry name" value="Mur_ligase"/>
    <property type="match status" value="1"/>
</dbReference>
<comment type="cofactor">
    <cofactor evidence="7">
        <name>Mg(2+)</name>
        <dbReference type="ChEBI" id="CHEBI:18420"/>
    </cofactor>
</comment>
<comment type="similarity">
    <text evidence="1 7">Belongs to the MurCDEF family. MurE subfamily.</text>
</comment>
<evidence type="ECO:0000256" key="5">
    <source>
        <dbReference type="ARBA" id="ARBA00023306"/>
    </source>
</evidence>
<dbReference type="SUPFAM" id="SSF53244">
    <property type="entry name" value="MurD-like peptide ligases, peptide-binding domain"/>
    <property type="match status" value="1"/>
</dbReference>
<evidence type="ECO:0000313" key="12">
    <source>
        <dbReference type="EMBL" id="SNR63877.1"/>
    </source>
</evidence>
<keyword evidence="7" id="KW-0460">Magnesium</keyword>
<dbReference type="SUPFAM" id="SSF63418">
    <property type="entry name" value="MurE/MurF N-terminal domain"/>
    <property type="match status" value="1"/>
</dbReference>
<name>A0A238XY95_9PROT</name>
<feature type="binding site" evidence="7">
    <location>
        <position position="178"/>
    </location>
    <ligand>
        <name>UDP-N-acetyl-alpha-D-muramoyl-L-alanyl-D-glutamate</name>
        <dbReference type="ChEBI" id="CHEBI:83900"/>
    </ligand>
</feature>
<feature type="binding site" evidence="7">
    <location>
        <position position="371"/>
    </location>
    <ligand>
        <name>meso-2,6-diaminopimelate</name>
        <dbReference type="ChEBI" id="CHEBI:57791"/>
    </ligand>
</feature>
<dbReference type="GO" id="GO:0008765">
    <property type="term" value="F:UDP-N-acetylmuramoylalanyl-D-glutamate-2,6-diaminopimelate ligase activity"/>
    <property type="evidence" value="ECO:0007669"/>
    <property type="project" value="UniProtKB-UniRule"/>
</dbReference>
<feature type="binding site" evidence="7">
    <location>
        <position position="448"/>
    </location>
    <ligand>
        <name>meso-2,6-diaminopimelate</name>
        <dbReference type="ChEBI" id="CHEBI:57791"/>
    </ligand>
</feature>
<dbReference type="GO" id="GO:0051301">
    <property type="term" value="P:cell division"/>
    <property type="evidence" value="ECO:0007669"/>
    <property type="project" value="UniProtKB-KW"/>
</dbReference>
<comment type="caution">
    <text evidence="7">Lacks conserved residue(s) required for the propagation of feature annotation.</text>
</comment>
<keyword evidence="7" id="KW-0963">Cytoplasm</keyword>
<dbReference type="EMBL" id="FZOA01000001">
    <property type="protein sequence ID" value="SNR63877.1"/>
    <property type="molecule type" value="Genomic_DNA"/>
</dbReference>
<dbReference type="Proteomes" id="UP000198305">
    <property type="component" value="Unassembled WGS sequence"/>
</dbReference>
<dbReference type="NCBIfam" id="NF001126">
    <property type="entry name" value="PRK00139.1-4"/>
    <property type="match status" value="1"/>
</dbReference>
<evidence type="ECO:0000256" key="2">
    <source>
        <dbReference type="ARBA" id="ARBA00022618"/>
    </source>
</evidence>
<dbReference type="Pfam" id="PF02875">
    <property type="entry name" value="Mur_ligase_C"/>
    <property type="match status" value="1"/>
</dbReference>
<keyword evidence="7" id="KW-0547">Nucleotide-binding</keyword>
<keyword evidence="4 7" id="KW-0573">Peptidoglycan synthesis</keyword>
<dbReference type="InterPro" id="IPR035911">
    <property type="entry name" value="MurE/MurF_N"/>
</dbReference>
<dbReference type="GO" id="GO:0005524">
    <property type="term" value="F:ATP binding"/>
    <property type="evidence" value="ECO:0007669"/>
    <property type="project" value="UniProtKB-UniRule"/>
</dbReference>
<dbReference type="GO" id="GO:0008360">
    <property type="term" value="P:regulation of cell shape"/>
    <property type="evidence" value="ECO:0007669"/>
    <property type="project" value="UniProtKB-KW"/>
</dbReference>
<dbReference type="NCBIfam" id="NF001124">
    <property type="entry name" value="PRK00139.1-2"/>
    <property type="match status" value="1"/>
</dbReference>
<comment type="subcellular location">
    <subcellularLocation>
        <location evidence="7 8">Cytoplasm</location>
    </subcellularLocation>
</comment>
<keyword evidence="2 7" id="KW-0132">Cell division</keyword>
<sequence>MSQASLDFSKFTHMTTDSRQVVAGSLFLAYPGERVDGRQFIGQAIADGASGVLWEQEGFEWNPAWNIENQPVAALRQQASVLAGEFYGHPSRRLWAIGVTGTNGKTSCSHWLAQSFNALQRKAVMIGTLGNGFPGALSAAVNTTPDPVQLQRILSEYVDSGAEVVAMEVSSHGLDQGRVSGIAFKVALLTNLSRDHLDYHGDMASYAAAKRQLFNFSSLEFAILNHDDVFGREVLNELKAEGRPVLSYGLNGGDVHGHDVCFDDDGMSMQVRTPQGAATVHAKLVGRFNASNLLAVLATLLVSGVALEDAVRVLADMTPAPGRMQQLGGGHQPLVVVDYAHTPDALEKALLSLREQVKGRLVCVFGCGGNRDKGKRPLMAEVASRLADKVIVTSDNPRDEDPATIVANVVAGLHRPAQVELDRENAILQAVMSADAGDVVLIAGKGHEDYQEIAGVRHPFNDAAVAARVLGAAA</sequence>
<accession>A0A238XY95</accession>
<dbReference type="AlphaFoldDB" id="A0A238XY95"/>
<dbReference type="Pfam" id="PF08245">
    <property type="entry name" value="Mur_ligase_M"/>
    <property type="match status" value="1"/>
</dbReference>
<evidence type="ECO:0000256" key="7">
    <source>
        <dbReference type="HAMAP-Rule" id="MF_00208"/>
    </source>
</evidence>
<organism evidence="12 13">
    <name type="scientific">Methylobacillus rhizosphaerae</name>
    <dbReference type="NCBI Taxonomy" id="551994"/>
    <lineage>
        <taxon>Bacteria</taxon>
        <taxon>Pseudomonadati</taxon>
        <taxon>Pseudomonadota</taxon>
        <taxon>Betaproteobacteria</taxon>
        <taxon>Nitrosomonadales</taxon>
        <taxon>Methylophilaceae</taxon>
        <taxon>Methylobacillus</taxon>
    </lineage>
</organism>
<dbReference type="Gene3D" id="3.90.190.20">
    <property type="entry name" value="Mur ligase, C-terminal domain"/>
    <property type="match status" value="1"/>
</dbReference>
<feature type="domain" description="Mur ligase C-terminal" evidence="10">
    <location>
        <begin position="322"/>
        <end position="446"/>
    </location>
</feature>
<dbReference type="InterPro" id="IPR005761">
    <property type="entry name" value="UDP-N-AcMur-Glu-dNH2Pim_ligase"/>
</dbReference>
<dbReference type="Gene3D" id="3.40.1190.10">
    <property type="entry name" value="Mur-like, catalytic domain"/>
    <property type="match status" value="1"/>
</dbReference>
<reference evidence="13" key="1">
    <citation type="submission" date="2017-06" db="EMBL/GenBank/DDBJ databases">
        <authorList>
            <person name="Varghese N."/>
            <person name="Submissions S."/>
        </authorList>
    </citation>
    <scope>NUCLEOTIDE SEQUENCE [LARGE SCALE GENOMIC DNA]</scope>
    <source>
        <strain evidence="13">Ca-68</strain>
    </source>
</reference>
<dbReference type="InterPro" id="IPR000713">
    <property type="entry name" value="Mur_ligase_N"/>
</dbReference>
<feature type="binding site" evidence="7">
    <location>
        <position position="176"/>
    </location>
    <ligand>
        <name>UDP-N-acetyl-alpha-D-muramoyl-L-alanyl-D-glutamate</name>
        <dbReference type="ChEBI" id="CHEBI:83900"/>
    </ligand>
</feature>
<dbReference type="PANTHER" id="PTHR23135">
    <property type="entry name" value="MUR LIGASE FAMILY MEMBER"/>
    <property type="match status" value="1"/>
</dbReference>
<feature type="binding site" evidence="7">
    <location>
        <begin position="143"/>
        <end position="144"/>
    </location>
    <ligand>
        <name>UDP-N-acetyl-alpha-D-muramoyl-L-alanyl-D-glutamate</name>
        <dbReference type="ChEBI" id="CHEBI:83900"/>
    </ligand>
</feature>
<dbReference type="InterPro" id="IPR013221">
    <property type="entry name" value="Mur_ligase_cen"/>
</dbReference>
<feature type="binding site" evidence="7">
    <location>
        <position position="18"/>
    </location>
    <ligand>
        <name>UDP-N-acetyl-alpha-D-muramoyl-L-alanyl-D-glutamate</name>
        <dbReference type="ChEBI" id="CHEBI:83900"/>
    </ligand>
</feature>
<dbReference type="GO" id="GO:0009252">
    <property type="term" value="P:peptidoglycan biosynthetic process"/>
    <property type="evidence" value="ECO:0007669"/>
    <property type="project" value="UniProtKB-UniRule"/>
</dbReference>
<dbReference type="EC" id="6.3.2.13" evidence="7"/>
<dbReference type="InterPro" id="IPR036615">
    <property type="entry name" value="Mur_ligase_C_dom_sf"/>
</dbReference>
<dbReference type="NCBIfam" id="TIGR01085">
    <property type="entry name" value="murE"/>
    <property type="match status" value="1"/>
</dbReference>
<feature type="binding site" evidence="7">
    <location>
        <position position="142"/>
    </location>
    <ligand>
        <name>UDP-N-acetyl-alpha-D-muramoyl-L-alanyl-D-glutamate</name>
        <dbReference type="ChEBI" id="CHEBI:83900"/>
    </ligand>
</feature>
<evidence type="ECO:0000256" key="1">
    <source>
        <dbReference type="ARBA" id="ARBA00005898"/>
    </source>
</evidence>
<evidence type="ECO:0000259" key="10">
    <source>
        <dbReference type="Pfam" id="PF02875"/>
    </source>
</evidence>
<dbReference type="UniPathway" id="UPA00219"/>
<keyword evidence="3 7" id="KW-0133">Cell shape</keyword>
<feature type="domain" description="Mur ligase N-terminal catalytic" evidence="9">
    <location>
        <begin position="11"/>
        <end position="85"/>
    </location>
</feature>
<keyword evidence="7 12" id="KW-0436">Ligase</keyword>
<keyword evidence="7" id="KW-0067">ATP-binding</keyword>
<evidence type="ECO:0000256" key="3">
    <source>
        <dbReference type="ARBA" id="ARBA00022960"/>
    </source>
</evidence>
<keyword evidence="5 7" id="KW-0131">Cell cycle</keyword>
<gene>
    <name evidence="7" type="primary">murE</name>
    <name evidence="12" type="ORF">SAMN05192560_0295</name>
</gene>
<evidence type="ECO:0000259" key="11">
    <source>
        <dbReference type="Pfam" id="PF08245"/>
    </source>
</evidence>
<evidence type="ECO:0000256" key="8">
    <source>
        <dbReference type="RuleBase" id="RU004135"/>
    </source>
</evidence>
<evidence type="ECO:0000256" key="6">
    <source>
        <dbReference type="ARBA" id="ARBA00023316"/>
    </source>
</evidence>
<evidence type="ECO:0000259" key="9">
    <source>
        <dbReference type="Pfam" id="PF01225"/>
    </source>
</evidence>
<comment type="pathway">
    <text evidence="7 8">Cell wall biogenesis; peptidoglycan biosynthesis.</text>
</comment>
<evidence type="ECO:0000256" key="4">
    <source>
        <dbReference type="ARBA" id="ARBA00022984"/>
    </source>
</evidence>
<proteinExistence type="inferred from homology"/>
<dbReference type="OrthoDB" id="9800958at2"/>
<comment type="PTM">
    <text evidence="7">Carboxylation is probably crucial for Mg(2+) binding and, consequently, for the gamma-phosphate positioning of ATP.</text>
</comment>
<feature type="binding site" evidence="7">
    <location>
        <begin position="101"/>
        <end position="107"/>
    </location>
    <ligand>
        <name>ATP</name>
        <dbReference type="ChEBI" id="CHEBI:30616"/>
    </ligand>
</feature>
<feature type="modified residue" description="N6-carboxylysine" evidence="7">
    <location>
        <position position="210"/>
    </location>
</feature>
<dbReference type="Gene3D" id="3.40.1390.10">
    <property type="entry name" value="MurE/MurF, N-terminal domain"/>
    <property type="match status" value="1"/>
</dbReference>
<comment type="catalytic activity">
    <reaction evidence="7">
        <text>UDP-N-acetyl-alpha-D-muramoyl-L-alanyl-D-glutamate + meso-2,6-diaminopimelate + ATP = UDP-N-acetyl-alpha-D-muramoyl-L-alanyl-gamma-D-glutamyl-meso-2,6-diaminopimelate + ADP + phosphate + H(+)</text>
        <dbReference type="Rhea" id="RHEA:23676"/>
        <dbReference type="ChEBI" id="CHEBI:15378"/>
        <dbReference type="ChEBI" id="CHEBI:30616"/>
        <dbReference type="ChEBI" id="CHEBI:43474"/>
        <dbReference type="ChEBI" id="CHEBI:57791"/>
        <dbReference type="ChEBI" id="CHEBI:83900"/>
        <dbReference type="ChEBI" id="CHEBI:83905"/>
        <dbReference type="ChEBI" id="CHEBI:456216"/>
        <dbReference type="EC" id="6.3.2.13"/>
    </reaction>
</comment>
<dbReference type="GO" id="GO:0000287">
    <property type="term" value="F:magnesium ion binding"/>
    <property type="evidence" value="ECO:0007669"/>
    <property type="project" value="UniProtKB-UniRule"/>
</dbReference>
<feature type="binding site" evidence="7">
    <location>
        <begin position="395"/>
        <end position="398"/>
    </location>
    <ligand>
        <name>meso-2,6-diaminopimelate</name>
        <dbReference type="ChEBI" id="CHEBI:57791"/>
    </ligand>
</feature>
<feature type="binding site" evidence="7">
    <location>
        <position position="170"/>
    </location>
    <ligand>
        <name>UDP-N-acetyl-alpha-D-muramoyl-L-alanyl-D-glutamate</name>
        <dbReference type="ChEBI" id="CHEBI:83900"/>
    </ligand>
</feature>